<feature type="domain" description="TonB-dependent receptor plug" evidence="5">
    <location>
        <begin position="24"/>
        <end position="124"/>
    </location>
</feature>
<name>T1C1T9_9ZZZZ</name>
<evidence type="ECO:0000256" key="1">
    <source>
        <dbReference type="ARBA" id="ARBA00022496"/>
    </source>
</evidence>
<comment type="caution">
    <text evidence="6">The sequence shown here is derived from an EMBL/GenBank/DDBJ whole genome shotgun (WGS) entry which is preliminary data.</text>
</comment>
<dbReference type="InterPro" id="IPR039426">
    <property type="entry name" value="TonB-dep_rcpt-like"/>
</dbReference>
<dbReference type="AlphaFoldDB" id="T1C1T9"/>
<dbReference type="PROSITE" id="PS52016">
    <property type="entry name" value="TONB_DEPENDENT_REC_3"/>
    <property type="match status" value="1"/>
</dbReference>
<sequence>MEKLTKIEVIARELTITRIPMRSAYSESIIGPSAIRFASPMLNVQNLLQRTPSINVTTPAPNGVRSNITFRGFTSGQFSETFDGVPMNGVFNGGTFNDASNRNAIPMTLNNIGSVNVYRGINNPAVSAYNSLGGTIAFQPRQPGPKPDASVSMGGGSFSTWFYGITANTGSIAGVRSLISINHNTSAGWQANSGNRNLNINYSGVLPYAHDAGELYAYAIYNTNTGFTPHSIPEPLLQQFGDGYGWPLNWTNSYNRDHSGTYILGDKM</sequence>
<dbReference type="Pfam" id="PF07715">
    <property type="entry name" value="Plug"/>
    <property type="match status" value="1"/>
</dbReference>
<keyword evidence="6" id="KW-0675">Receptor</keyword>
<evidence type="ECO:0000256" key="3">
    <source>
        <dbReference type="ARBA" id="ARBA00023004"/>
    </source>
</evidence>
<keyword evidence="4" id="KW-0813">Transport</keyword>
<gene>
    <name evidence="6" type="ORF">B1A_03550</name>
</gene>
<dbReference type="InterPro" id="IPR012910">
    <property type="entry name" value="Plug_dom"/>
</dbReference>
<reference evidence="6" key="1">
    <citation type="submission" date="2013-08" db="EMBL/GenBank/DDBJ databases">
        <authorList>
            <person name="Mendez C."/>
            <person name="Richter M."/>
            <person name="Ferrer M."/>
            <person name="Sanchez J."/>
        </authorList>
    </citation>
    <scope>NUCLEOTIDE SEQUENCE</scope>
</reference>
<dbReference type="PANTHER" id="PTHR32552:SF89">
    <property type="entry name" value="CATECHOLATE SIDEROPHORE RECEPTOR FIU"/>
    <property type="match status" value="1"/>
</dbReference>
<proteinExistence type="predicted"/>
<protein>
    <submittedName>
        <fullName evidence="6">TonB-dependent receptor</fullName>
    </submittedName>
</protein>
<dbReference type="SUPFAM" id="SSF56935">
    <property type="entry name" value="Porins"/>
    <property type="match status" value="1"/>
</dbReference>
<dbReference type="GO" id="GO:0015344">
    <property type="term" value="F:siderophore uptake transmembrane transporter activity"/>
    <property type="evidence" value="ECO:0007669"/>
    <property type="project" value="TreeGrafter"/>
</dbReference>
<evidence type="ECO:0000256" key="2">
    <source>
        <dbReference type="ARBA" id="ARBA00022729"/>
    </source>
</evidence>
<dbReference type="GO" id="GO:0009279">
    <property type="term" value="C:cell outer membrane"/>
    <property type="evidence" value="ECO:0007669"/>
    <property type="project" value="TreeGrafter"/>
</dbReference>
<keyword evidence="3" id="KW-0408">Iron</keyword>
<evidence type="ECO:0000313" key="6">
    <source>
        <dbReference type="EMBL" id="EQD75962.1"/>
    </source>
</evidence>
<organism evidence="6">
    <name type="scientific">mine drainage metagenome</name>
    <dbReference type="NCBI Taxonomy" id="410659"/>
    <lineage>
        <taxon>unclassified sequences</taxon>
        <taxon>metagenomes</taxon>
        <taxon>ecological metagenomes</taxon>
    </lineage>
</organism>
<evidence type="ECO:0000256" key="4">
    <source>
        <dbReference type="ARBA" id="ARBA00023065"/>
    </source>
</evidence>
<keyword evidence="2" id="KW-0732">Signal</keyword>
<evidence type="ECO:0000259" key="5">
    <source>
        <dbReference type="Pfam" id="PF07715"/>
    </source>
</evidence>
<dbReference type="PANTHER" id="PTHR32552">
    <property type="entry name" value="FERRICHROME IRON RECEPTOR-RELATED"/>
    <property type="match status" value="1"/>
</dbReference>
<dbReference type="InterPro" id="IPR037066">
    <property type="entry name" value="Plug_dom_sf"/>
</dbReference>
<keyword evidence="4" id="KW-0406">Ion transport</keyword>
<reference evidence="6" key="2">
    <citation type="journal article" date="2014" name="ISME J.">
        <title>Microbial stratification in low pH oxic and suboxic macroscopic growths along an acid mine drainage.</title>
        <authorList>
            <person name="Mendez-Garcia C."/>
            <person name="Mesa V."/>
            <person name="Sprenger R.R."/>
            <person name="Richter M."/>
            <person name="Diez M.S."/>
            <person name="Solano J."/>
            <person name="Bargiela R."/>
            <person name="Golyshina O.V."/>
            <person name="Manteca A."/>
            <person name="Ramos J.L."/>
            <person name="Gallego J.R."/>
            <person name="Llorente I."/>
            <person name="Martins Dos Santos V.A."/>
            <person name="Jensen O.N."/>
            <person name="Pelaez A.I."/>
            <person name="Sanchez J."/>
            <person name="Ferrer M."/>
        </authorList>
    </citation>
    <scope>NUCLEOTIDE SEQUENCE</scope>
</reference>
<dbReference type="Gene3D" id="2.170.130.10">
    <property type="entry name" value="TonB-dependent receptor, plug domain"/>
    <property type="match status" value="1"/>
</dbReference>
<accession>T1C1T9</accession>
<dbReference type="EMBL" id="AUZX01002612">
    <property type="protein sequence ID" value="EQD75962.1"/>
    <property type="molecule type" value="Genomic_DNA"/>
</dbReference>
<keyword evidence="1" id="KW-0410">Iron transport</keyword>